<dbReference type="OrthoDB" id="6184036at2"/>
<evidence type="ECO:0000256" key="1">
    <source>
        <dbReference type="SAM" id="Phobius"/>
    </source>
</evidence>
<reference evidence="2 3" key="1">
    <citation type="submission" date="2017-01" db="EMBL/GenBank/DDBJ databases">
        <title>Genome Sequencing of a Marine Spirillum, Oceanospirillum multiglobuliferum ATCC 33336, from Japan.</title>
        <authorList>
            <person name="Carney J.G."/>
            <person name="Trachtenberg A.M."/>
            <person name="Rheaume B.A."/>
            <person name="Linnane J.D."/>
            <person name="Pitts N.L."/>
            <person name="Mykles D.L."/>
            <person name="Maclea K.S."/>
        </authorList>
    </citation>
    <scope>NUCLEOTIDE SEQUENCE [LARGE SCALE GENOMIC DNA]</scope>
    <source>
        <strain evidence="2 3">ATCC 33336</strain>
    </source>
</reference>
<evidence type="ECO:0000313" key="3">
    <source>
        <dbReference type="Proteomes" id="UP000191418"/>
    </source>
</evidence>
<keyword evidence="3" id="KW-1185">Reference proteome</keyword>
<keyword evidence="1" id="KW-1133">Transmembrane helix</keyword>
<organism evidence="2 3">
    <name type="scientific">Oceanospirillum multiglobuliferum</name>
    <dbReference type="NCBI Taxonomy" id="64969"/>
    <lineage>
        <taxon>Bacteria</taxon>
        <taxon>Pseudomonadati</taxon>
        <taxon>Pseudomonadota</taxon>
        <taxon>Gammaproteobacteria</taxon>
        <taxon>Oceanospirillales</taxon>
        <taxon>Oceanospirillaceae</taxon>
        <taxon>Oceanospirillum</taxon>
    </lineage>
</organism>
<gene>
    <name evidence="2" type="ORF">BTE48_02345</name>
</gene>
<feature type="transmembrane region" description="Helical" evidence="1">
    <location>
        <begin position="6"/>
        <end position="24"/>
    </location>
</feature>
<keyword evidence="1" id="KW-0812">Transmembrane</keyword>
<dbReference type="RefSeq" id="WP_078743991.1">
    <property type="nucleotide sequence ID" value="NZ_FUXG01000002.1"/>
</dbReference>
<accession>A0A1T4L9P7</accession>
<feature type="transmembrane region" description="Helical" evidence="1">
    <location>
        <begin position="50"/>
        <end position="67"/>
    </location>
</feature>
<name>A0A1T4L9P7_9GAMM</name>
<dbReference type="EMBL" id="MTSM01000002">
    <property type="protein sequence ID" value="OPX56744.1"/>
    <property type="molecule type" value="Genomic_DNA"/>
</dbReference>
<comment type="caution">
    <text evidence="2">The sequence shown here is derived from an EMBL/GenBank/DDBJ whole genome shotgun (WGS) entry which is preliminary data.</text>
</comment>
<protein>
    <submittedName>
        <fullName evidence="2">Uncharacterized protein</fullName>
    </submittedName>
</protein>
<proteinExistence type="predicted"/>
<evidence type="ECO:0000313" key="2">
    <source>
        <dbReference type="EMBL" id="OPX56744.1"/>
    </source>
</evidence>
<sequence length="72" mass="8275">MVILEHIILIIGVLTYIASVVMYVKRSGDYKSLIYFWSAKMVLIPIEFKVRRAGILIMVIGIGIRIYNQLFA</sequence>
<dbReference type="STRING" id="64969.SAMN02745127_00371"/>
<dbReference type="Proteomes" id="UP000191418">
    <property type="component" value="Unassembled WGS sequence"/>
</dbReference>
<dbReference type="AlphaFoldDB" id="A0A1T4L9P7"/>
<keyword evidence="1" id="KW-0472">Membrane</keyword>